<sequence>MTRWTGRKCIKRSSIAHFPSHQTTPKKRRTSIPSIMSTGLISFLTCGLVQPKRKYTGKLTAPTMQQHTVHSSQFVRSSHQYAEPSTTAKVMKQSCRQPAYLSAEFIFPMPPARYVDKATSPASSCTSIKPSAVQAVTQARLKAVRSSGTPIQYVNKATSPATSRASIHASAPSAFSTKSSTSSVTHVSTLDTKGLSLSAAASVASCKALASTVRSHASNPAATESLGRSTISAQSCREKLYSSPEQPLARVSCR</sequence>
<evidence type="ECO:0000313" key="2">
    <source>
        <dbReference type="Proteomes" id="UP000193685"/>
    </source>
</evidence>
<comment type="caution">
    <text evidence="1">The sequence shown here is derived from an EMBL/GenBank/DDBJ whole genome shotgun (WGS) entry which is preliminary data.</text>
</comment>
<proteinExistence type="predicted"/>
<dbReference type="AlphaFoldDB" id="A0A1Y2FXM3"/>
<name>A0A1Y2FXM3_PROLT</name>
<reference evidence="1 2" key="1">
    <citation type="submission" date="2016-07" db="EMBL/GenBank/DDBJ databases">
        <title>Pervasive Adenine N6-methylation of Active Genes in Fungi.</title>
        <authorList>
            <consortium name="DOE Joint Genome Institute"/>
            <person name="Mondo S.J."/>
            <person name="Dannebaum R.O."/>
            <person name="Kuo R.C."/>
            <person name="Labutti K."/>
            <person name="Haridas S."/>
            <person name="Kuo A."/>
            <person name="Salamov A."/>
            <person name="Ahrendt S.R."/>
            <person name="Lipzen A."/>
            <person name="Sullivan W."/>
            <person name="Andreopoulos W.B."/>
            <person name="Clum A."/>
            <person name="Lindquist E."/>
            <person name="Daum C."/>
            <person name="Ramamoorthy G.K."/>
            <person name="Gryganskyi A."/>
            <person name="Culley D."/>
            <person name="Magnuson J.K."/>
            <person name="James T.Y."/>
            <person name="O'Malley M.A."/>
            <person name="Stajich J.E."/>
            <person name="Spatafora J.W."/>
            <person name="Visel A."/>
            <person name="Grigoriev I.V."/>
        </authorList>
    </citation>
    <scope>NUCLEOTIDE SEQUENCE [LARGE SCALE GENOMIC DNA]</scope>
    <source>
        <strain evidence="1 2">12-1054</strain>
    </source>
</reference>
<organism evidence="1 2">
    <name type="scientific">Protomyces lactucae-debilis</name>
    <dbReference type="NCBI Taxonomy" id="2754530"/>
    <lineage>
        <taxon>Eukaryota</taxon>
        <taxon>Fungi</taxon>
        <taxon>Dikarya</taxon>
        <taxon>Ascomycota</taxon>
        <taxon>Taphrinomycotina</taxon>
        <taxon>Taphrinomycetes</taxon>
        <taxon>Taphrinales</taxon>
        <taxon>Protomycetaceae</taxon>
        <taxon>Protomyces</taxon>
    </lineage>
</organism>
<accession>A0A1Y2FXM3</accession>
<dbReference type="RefSeq" id="XP_040728421.1">
    <property type="nucleotide sequence ID" value="XM_040866253.1"/>
</dbReference>
<evidence type="ECO:0000313" key="1">
    <source>
        <dbReference type="EMBL" id="ORY87926.1"/>
    </source>
</evidence>
<protein>
    <submittedName>
        <fullName evidence="1">Uncharacterized protein</fullName>
    </submittedName>
</protein>
<keyword evidence="2" id="KW-1185">Reference proteome</keyword>
<dbReference type="EMBL" id="MCFI01000001">
    <property type="protein sequence ID" value="ORY87926.1"/>
    <property type="molecule type" value="Genomic_DNA"/>
</dbReference>
<dbReference type="GeneID" id="63782852"/>
<gene>
    <name evidence="1" type="ORF">BCR37DRAFT_16945</name>
</gene>
<dbReference type="Proteomes" id="UP000193685">
    <property type="component" value="Unassembled WGS sequence"/>
</dbReference>